<feature type="non-terminal residue" evidence="2">
    <location>
        <position position="1"/>
    </location>
</feature>
<dbReference type="Gene3D" id="2.60.40.10">
    <property type="entry name" value="Immunoglobulins"/>
    <property type="match status" value="1"/>
</dbReference>
<dbReference type="InterPro" id="IPR008969">
    <property type="entry name" value="CarboxyPept-like_regulatory"/>
</dbReference>
<protein>
    <recommendedName>
        <fullName evidence="1">Bacterial Ig-like domain-containing protein</fullName>
    </recommendedName>
</protein>
<gene>
    <name evidence="2" type="ORF">S03H2_38641</name>
</gene>
<name>X1GKQ4_9ZZZZ</name>
<feature type="domain" description="Bacterial Ig-like" evidence="1">
    <location>
        <begin position="58"/>
        <end position="143"/>
    </location>
</feature>
<evidence type="ECO:0000313" key="2">
    <source>
        <dbReference type="EMBL" id="GAH57772.1"/>
    </source>
</evidence>
<dbReference type="SUPFAM" id="SSF49464">
    <property type="entry name" value="Carboxypeptidase regulatory domain-like"/>
    <property type="match status" value="1"/>
</dbReference>
<reference evidence="2" key="1">
    <citation type="journal article" date="2014" name="Front. Microbiol.">
        <title>High frequency of phylogenetically diverse reductive dehalogenase-homologous genes in deep subseafloor sedimentary metagenomes.</title>
        <authorList>
            <person name="Kawai M."/>
            <person name="Futagami T."/>
            <person name="Toyoda A."/>
            <person name="Takaki Y."/>
            <person name="Nishi S."/>
            <person name="Hori S."/>
            <person name="Arai W."/>
            <person name="Tsubouchi T."/>
            <person name="Morono Y."/>
            <person name="Uchiyama I."/>
            <person name="Ito T."/>
            <person name="Fujiyama A."/>
            <person name="Inagaki F."/>
            <person name="Takami H."/>
        </authorList>
    </citation>
    <scope>NUCLEOTIDE SEQUENCE</scope>
    <source>
        <strain evidence="2">Expedition CK06-06</strain>
    </source>
</reference>
<organism evidence="2">
    <name type="scientific">marine sediment metagenome</name>
    <dbReference type="NCBI Taxonomy" id="412755"/>
    <lineage>
        <taxon>unclassified sequences</taxon>
        <taxon>metagenomes</taxon>
        <taxon>ecological metagenomes</taxon>
    </lineage>
</organism>
<dbReference type="Pfam" id="PF16640">
    <property type="entry name" value="Big_3_5"/>
    <property type="match status" value="1"/>
</dbReference>
<accession>X1GKQ4</accession>
<dbReference type="InterPro" id="IPR013783">
    <property type="entry name" value="Ig-like_fold"/>
</dbReference>
<evidence type="ECO:0000259" key="1">
    <source>
        <dbReference type="Pfam" id="PF16640"/>
    </source>
</evidence>
<dbReference type="AlphaFoldDB" id="X1GKQ4"/>
<dbReference type="InterPro" id="IPR032109">
    <property type="entry name" value="Big_3_5"/>
</dbReference>
<dbReference type="EMBL" id="BARU01023836">
    <property type="protein sequence ID" value="GAH57772.1"/>
    <property type="molecule type" value="Genomic_DNA"/>
</dbReference>
<sequence length="171" mass="18184">HSTYRGIDIQVWMPDGTPYTAYFDGSWHMAADLSTLKAAIDDFLEPEPVGIPTTTTISAPETVGPGETFNIIGQLTRKDTGVAIPNMSINVSYNGKPLGSVLTDMQGVYTIPASIPTPGTYTLRAEFLGTAEYAASKSQADTMVTTPLMTAIKITGSIATGLALTMYGLRK</sequence>
<proteinExistence type="predicted"/>
<comment type="caution">
    <text evidence="2">The sequence shown here is derived from an EMBL/GenBank/DDBJ whole genome shotgun (WGS) entry which is preliminary data.</text>
</comment>